<evidence type="ECO:0000313" key="9">
    <source>
        <dbReference type="Proteomes" id="UP000030687"/>
    </source>
</evidence>
<dbReference type="EMBL" id="KI536925">
    <property type="protein sequence ID" value="ESR39365.1"/>
    <property type="molecule type" value="Genomic_DNA"/>
</dbReference>
<keyword evidence="4" id="KW-0175">Coiled coil</keyword>
<sequence length="486" mass="54174">MKSWGNLGVVDTIYEEEYECSSPSLAPSPSSSPPNFHSKNWTLANGCKTDVLIRVQGTCFLLHRDPLTSRSTYLKRQLTDHKELTLAPPLNITAETFSLVAEFCYGTRIAITPFNVAALRTAAELLQMTEANCDGDENLKQLTETFFRRIVTVNKEYALIVFRSSLALLPEAETTAFLVSRCIEALSLTDEGYGVVELFEEVVRLGAEDFKLVAESMNQRFTSHDVLYEIVDLYLQKNSSGEMTEEQKVEICDSIDCNKLSSGFLLHIVQNPRMPLRFMIRAMLAEQLHTRSSIFSTGKTNNNNNHHHHHNASEDPVTLGAILQRDEALREAVQLKAAMGATSLRIQSLENELDGMKKRLKETEKERSDLSDLNNRLLHEKGRSILSSSTSAGKSASFHYGDVPNKKIVGGERGSVSSLNVRDVGGRGRLLLLGTEASRNHDKMKKNIGRRLINGLKSAFRVSKRASPDKQTNANSKLANSRRDEG</sequence>
<dbReference type="SMART" id="SM00225">
    <property type="entry name" value="BTB"/>
    <property type="match status" value="1"/>
</dbReference>
<dbReference type="PROSITE" id="PS50097">
    <property type="entry name" value="BTB"/>
    <property type="match status" value="1"/>
</dbReference>
<dbReference type="InterPro" id="IPR027356">
    <property type="entry name" value="NPH3_dom"/>
</dbReference>
<dbReference type="STRING" id="85681.V4SKI9"/>
<feature type="compositionally biased region" description="Polar residues" evidence="5">
    <location>
        <begin position="469"/>
        <end position="479"/>
    </location>
</feature>
<dbReference type="Pfam" id="PF00651">
    <property type="entry name" value="BTB"/>
    <property type="match status" value="1"/>
</dbReference>
<dbReference type="InParanoid" id="V4SKI9"/>
<feature type="region of interest" description="Disordered" evidence="5">
    <location>
        <begin position="463"/>
        <end position="486"/>
    </location>
</feature>
<feature type="domain" description="BTB" evidence="6">
    <location>
        <begin position="49"/>
        <end position="113"/>
    </location>
</feature>
<evidence type="ECO:0000256" key="4">
    <source>
        <dbReference type="SAM" id="Coils"/>
    </source>
</evidence>
<dbReference type="GO" id="GO:0016567">
    <property type="term" value="P:protein ubiquitination"/>
    <property type="evidence" value="ECO:0007669"/>
    <property type="project" value="UniProtKB-UniPathway"/>
</dbReference>
<comment type="similarity">
    <text evidence="3">Belongs to the NPH3 family.</text>
</comment>
<evidence type="ECO:0000259" key="6">
    <source>
        <dbReference type="PROSITE" id="PS50097"/>
    </source>
</evidence>
<reference evidence="8 9" key="1">
    <citation type="submission" date="2013-10" db="EMBL/GenBank/DDBJ databases">
        <authorList>
            <consortium name="International Citrus Genome Consortium"/>
            <person name="Jenkins J."/>
            <person name="Schmutz J."/>
            <person name="Prochnik S."/>
            <person name="Rokhsar D."/>
            <person name="Gmitter F."/>
            <person name="Ollitrault P."/>
            <person name="Machado M."/>
            <person name="Talon M."/>
            <person name="Wincker P."/>
            <person name="Jaillon O."/>
            <person name="Morgante M."/>
        </authorList>
    </citation>
    <scope>NUCLEOTIDE SEQUENCE</scope>
    <source>
        <strain evidence="9">cv. Clemenules</strain>
    </source>
</reference>
<evidence type="ECO:0000259" key="7">
    <source>
        <dbReference type="PROSITE" id="PS51649"/>
    </source>
</evidence>
<dbReference type="InterPro" id="IPR043454">
    <property type="entry name" value="NPH3/RPT2-like"/>
</dbReference>
<dbReference type="Pfam" id="PF03000">
    <property type="entry name" value="NPH3"/>
    <property type="match status" value="1"/>
</dbReference>
<dbReference type="SUPFAM" id="SSF54695">
    <property type="entry name" value="POZ domain"/>
    <property type="match status" value="1"/>
</dbReference>
<dbReference type="PROSITE" id="PS51649">
    <property type="entry name" value="NPH3"/>
    <property type="match status" value="1"/>
</dbReference>
<evidence type="ECO:0000256" key="2">
    <source>
        <dbReference type="ARBA" id="ARBA00022786"/>
    </source>
</evidence>
<name>V4SKI9_CITCL</name>
<feature type="domain" description="NPH3" evidence="7">
    <location>
        <begin position="220"/>
        <end position="289"/>
    </location>
</feature>
<dbReference type="Gramene" id="ESR39365">
    <property type="protein sequence ID" value="ESR39365"/>
    <property type="gene ID" value="CICLE_v10025483mg"/>
</dbReference>
<dbReference type="Proteomes" id="UP000030687">
    <property type="component" value="Unassembled WGS sequence"/>
</dbReference>
<comment type="pathway">
    <text evidence="1">Protein modification; protein ubiquitination.</text>
</comment>
<dbReference type="UniPathway" id="UPA00143"/>
<keyword evidence="2" id="KW-0833">Ubl conjugation pathway</keyword>
<organism evidence="8 9">
    <name type="scientific">Citrus clementina</name>
    <name type="common">Clementine</name>
    <name type="synonym">Citrus deliciosa x Citrus sinensis</name>
    <dbReference type="NCBI Taxonomy" id="85681"/>
    <lineage>
        <taxon>Eukaryota</taxon>
        <taxon>Viridiplantae</taxon>
        <taxon>Streptophyta</taxon>
        <taxon>Embryophyta</taxon>
        <taxon>Tracheophyta</taxon>
        <taxon>Spermatophyta</taxon>
        <taxon>Magnoliopsida</taxon>
        <taxon>eudicotyledons</taxon>
        <taxon>Gunneridae</taxon>
        <taxon>Pentapetalae</taxon>
        <taxon>rosids</taxon>
        <taxon>malvids</taxon>
        <taxon>Sapindales</taxon>
        <taxon>Rutaceae</taxon>
        <taxon>Aurantioideae</taxon>
        <taxon>Citrus</taxon>
    </lineage>
</organism>
<dbReference type="InterPro" id="IPR000210">
    <property type="entry name" value="BTB/POZ_dom"/>
</dbReference>
<feature type="coiled-coil region" evidence="4">
    <location>
        <begin position="332"/>
        <end position="380"/>
    </location>
</feature>
<accession>V4SKI9</accession>
<dbReference type="OrthoDB" id="407106at2759"/>
<dbReference type="eggNOG" id="ENOG502QYIX">
    <property type="taxonomic scope" value="Eukaryota"/>
</dbReference>
<dbReference type="Gene3D" id="3.30.710.10">
    <property type="entry name" value="Potassium Channel Kv1.1, Chain A"/>
    <property type="match status" value="1"/>
</dbReference>
<dbReference type="KEGG" id="cic:CICLE_v10025483mg"/>
<evidence type="ECO:0000256" key="5">
    <source>
        <dbReference type="SAM" id="MobiDB-lite"/>
    </source>
</evidence>
<dbReference type="PANTHER" id="PTHR32370">
    <property type="entry name" value="OS12G0117600 PROTEIN"/>
    <property type="match status" value="1"/>
</dbReference>
<evidence type="ECO:0000256" key="3">
    <source>
        <dbReference type="PROSITE-ProRule" id="PRU00982"/>
    </source>
</evidence>
<dbReference type="OMA" id="CNYIDCS"/>
<evidence type="ECO:0000313" key="8">
    <source>
        <dbReference type="EMBL" id="ESR39365.1"/>
    </source>
</evidence>
<keyword evidence="9" id="KW-1185">Reference proteome</keyword>
<protein>
    <recommendedName>
        <fullName evidence="10">BTB domain-containing protein</fullName>
    </recommendedName>
</protein>
<evidence type="ECO:0000256" key="1">
    <source>
        <dbReference type="ARBA" id="ARBA00004906"/>
    </source>
</evidence>
<dbReference type="AlphaFoldDB" id="V4SKI9"/>
<evidence type="ECO:0008006" key="10">
    <source>
        <dbReference type="Google" id="ProtNLM"/>
    </source>
</evidence>
<proteinExistence type="inferred from homology"/>
<dbReference type="InterPro" id="IPR011333">
    <property type="entry name" value="SKP1/BTB/POZ_sf"/>
</dbReference>
<dbReference type="FunCoup" id="V4SKI9">
    <property type="interactions" value="403"/>
</dbReference>
<gene>
    <name evidence="8" type="ORF">CICLE_v10025483mg</name>
</gene>